<evidence type="ECO:0000256" key="7">
    <source>
        <dbReference type="PROSITE-ProRule" id="PRU10141"/>
    </source>
</evidence>
<dbReference type="SMART" id="SM00220">
    <property type="entry name" value="S_TKc"/>
    <property type="match status" value="1"/>
</dbReference>
<protein>
    <recommendedName>
        <fullName evidence="10">Protein kinase domain-containing protein</fullName>
    </recommendedName>
</protein>
<gene>
    <name evidence="11" type="ORF">LshimejAT787_0108070</name>
</gene>
<name>A0A9P3UI44_LYOSH</name>
<proteinExistence type="inferred from homology"/>
<organism evidence="11 12">
    <name type="scientific">Lyophyllum shimeji</name>
    <name type="common">Hon-shimeji</name>
    <name type="synonym">Tricholoma shimeji</name>
    <dbReference type="NCBI Taxonomy" id="47721"/>
    <lineage>
        <taxon>Eukaryota</taxon>
        <taxon>Fungi</taxon>
        <taxon>Dikarya</taxon>
        <taxon>Basidiomycota</taxon>
        <taxon>Agaricomycotina</taxon>
        <taxon>Agaricomycetes</taxon>
        <taxon>Agaricomycetidae</taxon>
        <taxon>Agaricales</taxon>
        <taxon>Tricholomatineae</taxon>
        <taxon>Lyophyllaceae</taxon>
        <taxon>Lyophyllum</taxon>
    </lineage>
</organism>
<feature type="compositionally biased region" description="Low complexity" evidence="9">
    <location>
        <begin position="367"/>
        <end position="386"/>
    </location>
</feature>
<comment type="similarity">
    <text evidence="1">Belongs to the protein kinase superfamily. CAMK Ser/Thr protein kinase family. NIM1 subfamily.</text>
</comment>
<dbReference type="PANTHER" id="PTHR24346">
    <property type="entry name" value="MAP/MICROTUBULE AFFINITY-REGULATING KINASE"/>
    <property type="match status" value="1"/>
</dbReference>
<dbReference type="GO" id="GO:0005524">
    <property type="term" value="F:ATP binding"/>
    <property type="evidence" value="ECO:0007669"/>
    <property type="project" value="UniProtKB-UniRule"/>
</dbReference>
<dbReference type="Proteomes" id="UP001063166">
    <property type="component" value="Unassembled WGS sequence"/>
</dbReference>
<keyword evidence="3" id="KW-0808">Transferase</keyword>
<dbReference type="SUPFAM" id="SSF56112">
    <property type="entry name" value="Protein kinase-like (PK-like)"/>
    <property type="match status" value="1"/>
</dbReference>
<keyword evidence="12" id="KW-1185">Reference proteome</keyword>
<evidence type="ECO:0000256" key="6">
    <source>
        <dbReference type="ARBA" id="ARBA00022840"/>
    </source>
</evidence>
<keyword evidence="6 7" id="KW-0067">ATP-binding</keyword>
<dbReference type="PROSITE" id="PS00107">
    <property type="entry name" value="PROTEIN_KINASE_ATP"/>
    <property type="match status" value="1"/>
</dbReference>
<reference evidence="11" key="1">
    <citation type="submission" date="2022-07" db="EMBL/GenBank/DDBJ databases">
        <title>The genome of Lyophyllum shimeji provides insight into the initial evolution of ectomycorrhizal fungal genome.</title>
        <authorList>
            <person name="Kobayashi Y."/>
            <person name="Shibata T."/>
            <person name="Hirakawa H."/>
            <person name="Shigenobu S."/>
            <person name="Nishiyama T."/>
            <person name="Yamada A."/>
            <person name="Hasebe M."/>
            <person name="Kawaguchi M."/>
        </authorList>
    </citation>
    <scope>NUCLEOTIDE SEQUENCE</scope>
    <source>
        <strain evidence="11">AT787</strain>
    </source>
</reference>
<dbReference type="PANTHER" id="PTHR24346:SF82">
    <property type="entry name" value="KP78A-RELATED"/>
    <property type="match status" value="1"/>
</dbReference>
<dbReference type="OrthoDB" id="541276at2759"/>
<keyword evidence="4 7" id="KW-0547">Nucleotide-binding</keyword>
<dbReference type="GO" id="GO:0005737">
    <property type="term" value="C:cytoplasm"/>
    <property type="evidence" value="ECO:0007669"/>
    <property type="project" value="TreeGrafter"/>
</dbReference>
<dbReference type="AlphaFoldDB" id="A0A9P3UI44"/>
<evidence type="ECO:0000313" key="11">
    <source>
        <dbReference type="EMBL" id="GLB33923.1"/>
    </source>
</evidence>
<dbReference type="PROSITE" id="PS50011">
    <property type="entry name" value="PROTEIN_KINASE_DOM"/>
    <property type="match status" value="1"/>
</dbReference>
<evidence type="ECO:0000256" key="9">
    <source>
        <dbReference type="SAM" id="MobiDB-lite"/>
    </source>
</evidence>
<feature type="domain" description="Protein kinase" evidence="10">
    <location>
        <begin position="23"/>
        <end position="292"/>
    </location>
</feature>
<dbReference type="PROSITE" id="PS00108">
    <property type="entry name" value="PROTEIN_KINASE_ST"/>
    <property type="match status" value="1"/>
</dbReference>
<dbReference type="InterPro" id="IPR011009">
    <property type="entry name" value="Kinase-like_dom_sf"/>
</dbReference>
<dbReference type="GO" id="GO:0004674">
    <property type="term" value="F:protein serine/threonine kinase activity"/>
    <property type="evidence" value="ECO:0007669"/>
    <property type="project" value="UniProtKB-KW"/>
</dbReference>
<evidence type="ECO:0000313" key="12">
    <source>
        <dbReference type="Proteomes" id="UP001063166"/>
    </source>
</evidence>
<dbReference type="Pfam" id="PF00069">
    <property type="entry name" value="Pkinase"/>
    <property type="match status" value="1"/>
</dbReference>
<evidence type="ECO:0000256" key="8">
    <source>
        <dbReference type="RuleBase" id="RU000304"/>
    </source>
</evidence>
<sequence>MGRITLTDSMPDLTGTSIDNGRLKLLESLGCGAYGRVYRALDVLSPLDKPVHYAVKCLLRPEKGSHQEEYQDREITLHKMVCDHPNIVTLHRAIVDEKLIYVILDLCPGGDLFTAITETQVFHNNVQLVKRSFVQLIDAVQYCHEKSVFHRDIKPENVLCSKGGADIRLADFGLSTQDTISTDFGCGSSYYMSPECIGKELSVGRYSTRHSDIWSLGVILTNMITGRNPWRLATSDDDCFAAYLHDRDFLRQVLPISHGANAILKRIFTINPLSRISLKDLRKEIMTLDTFFVMEDEILDSTLAEPTETYSQPGPRETLAGDTVHGSSDKTDSSLSSDEVYAFDSPPAEDVSPPTFLTVPKSGSNPDSAAPSEHASASSNSGSDSDGPITPATRPVDPAIEVAEFPEGQGLDQPAVLSVETKPPKPTESKIKRVFKKKRIVRLAFERMKGRAGNGSA</sequence>
<evidence type="ECO:0000256" key="4">
    <source>
        <dbReference type="ARBA" id="ARBA00022741"/>
    </source>
</evidence>
<evidence type="ECO:0000256" key="5">
    <source>
        <dbReference type="ARBA" id="ARBA00022777"/>
    </source>
</evidence>
<keyword evidence="2 8" id="KW-0723">Serine/threonine-protein kinase</keyword>
<dbReference type="EMBL" id="BRPK01000001">
    <property type="protein sequence ID" value="GLB33923.1"/>
    <property type="molecule type" value="Genomic_DNA"/>
</dbReference>
<accession>A0A9P3UI44</accession>
<keyword evidence="5" id="KW-0418">Kinase</keyword>
<feature type="binding site" evidence="7">
    <location>
        <position position="56"/>
    </location>
    <ligand>
        <name>ATP</name>
        <dbReference type="ChEBI" id="CHEBI:30616"/>
    </ligand>
</feature>
<evidence type="ECO:0000256" key="1">
    <source>
        <dbReference type="ARBA" id="ARBA00010791"/>
    </source>
</evidence>
<dbReference type="InterPro" id="IPR017441">
    <property type="entry name" value="Protein_kinase_ATP_BS"/>
</dbReference>
<feature type="region of interest" description="Disordered" evidence="9">
    <location>
        <begin position="305"/>
        <end position="429"/>
    </location>
</feature>
<comment type="caution">
    <text evidence="11">The sequence shown here is derived from an EMBL/GenBank/DDBJ whole genome shotgun (WGS) entry which is preliminary data.</text>
</comment>
<dbReference type="InterPro" id="IPR000719">
    <property type="entry name" value="Prot_kinase_dom"/>
</dbReference>
<dbReference type="GO" id="GO:0035556">
    <property type="term" value="P:intracellular signal transduction"/>
    <property type="evidence" value="ECO:0007669"/>
    <property type="project" value="TreeGrafter"/>
</dbReference>
<evidence type="ECO:0000259" key="10">
    <source>
        <dbReference type="PROSITE" id="PS50011"/>
    </source>
</evidence>
<evidence type="ECO:0000256" key="3">
    <source>
        <dbReference type="ARBA" id="ARBA00022679"/>
    </source>
</evidence>
<dbReference type="Gene3D" id="1.10.510.10">
    <property type="entry name" value="Transferase(Phosphotransferase) domain 1"/>
    <property type="match status" value="1"/>
</dbReference>
<evidence type="ECO:0000256" key="2">
    <source>
        <dbReference type="ARBA" id="ARBA00022527"/>
    </source>
</evidence>
<dbReference type="InterPro" id="IPR008271">
    <property type="entry name" value="Ser/Thr_kinase_AS"/>
</dbReference>